<dbReference type="EMBL" id="CAOQHR010000009">
    <property type="protein sequence ID" value="CAI6339515.1"/>
    <property type="molecule type" value="Genomic_DNA"/>
</dbReference>
<gene>
    <name evidence="2" type="ORF">PDIGIT_LOCUS12675</name>
</gene>
<keyword evidence="3" id="KW-1185">Reference proteome</keyword>
<feature type="compositionally biased region" description="Low complexity" evidence="1">
    <location>
        <begin position="9"/>
        <end position="19"/>
    </location>
</feature>
<evidence type="ECO:0000313" key="2">
    <source>
        <dbReference type="EMBL" id="CAI6339515.1"/>
    </source>
</evidence>
<accession>A0A9W4XSY8</accession>
<evidence type="ECO:0000256" key="1">
    <source>
        <dbReference type="SAM" id="MobiDB-lite"/>
    </source>
</evidence>
<organism evidence="2 3">
    <name type="scientific">Periconia digitata</name>
    <dbReference type="NCBI Taxonomy" id="1303443"/>
    <lineage>
        <taxon>Eukaryota</taxon>
        <taxon>Fungi</taxon>
        <taxon>Dikarya</taxon>
        <taxon>Ascomycota</taxon>
        <taxon>Pezizomycotina</taxon>
        <taxon>Dothideomycetes</taxon>
        <taxon>Pleosporomycetidae</taxon>
        <taxon>Pleosporales</taxon>
        <taxon>Massarineae</taxon>
        <taxon>Periconiaceae</taxon>
        <taxon>Periconia</taxon>
    </lineage>
</organism>
<dbReference type="Proteomes" id="UP001152607">
    <property type="component" value="Unassembled WGS sequence"/>
</dbReference>
<protein>
    <submittedName>
        <fullName evidence="2">Uncharacterized protein</fullName>
    </submittedName>
</protein>
<comment type="caution">
    <text evidence="2">The sequence shown here is derived from an EMBL/GenBank/DDBJ whole genome shotgun (WGS) entry which is preliminary data.</text>
</comment>
<feature type="compositionally biased region" description="Pro residues" evidence="1">
    <location>
        <begin position="20"/>
        <end position="31"/>
    </location>
</feature>
<proteinExistence type="predicted"/>
<evidence type="ECO:0000313" key="3">
    <source>
        <dbReference type="Proteomes" id="UP001152607"/>
    </source>
</evidence>
<feature type="region of interest" description="Disordered" evidence="1">
    <location>
        <begin position="1"/>
        <end position="34"/>
    </location>
</feature>
<reference evidence="2" key="1">
    <citation type="submission" date="2023-01" db="EMBL/GenBank/DDBJ databases">
        <authorList>
            <person name="Van Ghelder C."/>
            <person name="Rancurel C."/>
        </authorList>
    </citation>
    <scope>NUCLEOTIDE SEQUENCE</scope>
    <source>
        <strain evidence="2">CNCM I-4278</strain>
    </source>
</reference>
<sequence length="68" mass="7919">MNKTYPKRTPQLPSNTLPPSLLPSNPPPDIPDPLLAVLENRNHAHHQHPKHHLPRTFRLRPHVDQFLF</sequence>
<dbReference type="AlphaFoldDB" id="A0A9W4XSY8"/>
<name>A0A9W4XSY8_9PLEO</name>